<reference evidence="2 3" key="1">
    <citation type="submission" date="2018-09" db="EMBL/GenBank/DDBJ databases">
        <title>Micromonospora sp. nov. MS1-9, isolated from a root of Musa sp.</title>
        <authorList>
            <person name="Kuncharoen N."/>
            <person name="Kudo T."/>
            <person name="Ohkuma M."/>
            <person name="Yuki M."/>
            <person name="Tanasupawat S."/>
        </authorList>
    </citation>
    <scope>NUCLEOTIDE SEQUENCE [LARGE SCALE GENOMIC DNA]</scope>
    <source>
        <strain evidence="2 3">MS1-9</strain>
    </source>
</reference>
<sequence>MVPVESVIELGAERGAPQTERRTSPTSRWWPVSALLLLCALLGGAAPPAGLTAVAGPMLPERSVVLGGGASLLVVEPGADRPSMTAYDPATPNGPPRWRVSVPPAAGWSAEPAGGLLLVTERDATRRAVGTTARSAETGAPRWRRTDRVYPAGDGAVAVTEVRSVSDPGRRIEGAVRGVDPATGATRWTVPLPSTAVLAVLPGTPGAVLVVRDDGLARVYDVRDATVRGEGRLPPADYAPGNPQVVGDRLVLRHPTAGGGELVGYDLPGLTARWRAPIDGGEVTTRACQGLLCAQDGRDRWALDPVTGERVWTWPGGAAWTVVPGGRDDSGPPLLLRPIEDGRRELVARAGRDGPVVVGVLPVGVRDCRAVAGALACRTPGGRLTVWAVYGSIRPARIA</sequence>
<proteinExistence type="predicted"/>
<evidence type="ECO:0000259" key="1">
    <source>
        <dbReference type="Pfam" id="PF13360"/>
    </source>
</evidence>
<organism evidence="2 3">
    <name type="scientific">Micromonospora musae</name>
    <dbReference type="NCBI Taxonomy" id="1894970"/>
    <lineage>
        <taxon>Bacteria</taxon>
        <taxon>Bacillati</taxon>
        <taxon>Actinomycetota</taxon>
        <taxon>Actinomycetes</taxon>
        <taxon>Micromonosporales</taxon>
        <taxon>Micromonosporaceae</taxon>
        <taxon>Micromonospora</taxon>
    </lineage>
</organism>
<dbReference type="SUPFAM" id="SSF50998">
    <property type="entry name" value="Quinoprotein alcohol dehydrogenase-like"/>
    <property type="match status" value="1"/>
</dbReference>
<dbReference type="EMBL" id="RAZT01000001">
    <property type="protein sequence ID" value="RKN36245.1"/>
    <property type="molecule type" value="Genomic_DNA"/>
</dbReference>
<feature type="domain" description="Pyrrolo-quinoline quinone repeat" evidence="1">
    <location>
        <begin position="134"/>
        <end position="286"/>
    </location>
</feature>
<evidence type="ECO:0000313" key="3">
    <source>
        <dbReference type="Proteomes" id="UP000275865"/>
    </source>
</evidence>
<dbReference type="AlphaFoldDB" id="A0A3A9YGJ4"/>
<dbReference type="InterPro" id="IPR002372">
    <property type="entry name" value="PQQ_rpt_dom"/>
</dbReference>
<dbReference type="Proteomes" id="UP000275865">
    <property type="component" value="Unassembled WGS sequence"/>
</dbReference>
<dbReference type="Pfam" id="PF13360">
    <property type="entry name" value="PQQ_2"/>
    <property type="match status" value="1"/>
</dbReference>
<dbReference type="Gene3D" id="2.130.10.10">
    <property type="entry name" value="YVTN repeat-like/Quinoprotein amine dehydrogenase"/>
    <property type="match status" value="1"/>
</dbReference>
<dbReference type="InterPro" id="IPR015943">
    <property type="entry name" value="WD40/YVTN_repeat-like_dom_sf"/>
</dbReference>
<gene>
    <name evidence="2" type="ORF">D7044_00890</name>
</gene>
<name>A0A3A9YGJ4_9ACTN</name>
<protein>
    <recommendedName>
        <fullName evidence="1">Pyrrolo-quinoline quinone repeat domain-containing protein</fullName>
    </recommendedName>
</protein>
<comment type="caution">
    <text evidence="2">The sequence shown here is derived from an EMBL/GenBank/DDBJ whole genome shotgun (WGS) entry which is preliminary data.</text>
</comment>
<evidence type="ECO:0000313" key="2">
    <source>
        <dbReference type="EMBL" id="RKN36245.1"/>
    </source>
</evidence>
<accession>A0A3A9YGJ4</accession>
<dbReference type="InterPro" id="IPR011047">
    <property type="entry name" value="Quinoprotein_ADH-like_sf"/>
</dbReference>